<dbReference type="RefSeq" id="WP_014889168.1">
    <property type="nucleotide sequence ID" value="NC_018420.1"/>
</dbReference>
<dbReference type="PATRIC" id="fig|134287.3.peg.557"/>
<dbReference type="InterPro" id="IPR002877">
    <property type="entry name" value="RNA_MeTrfase_FtsJ_dom"/>
</dbReference>
<keyword evidence="4 11" id="KW-0949">S-adenosyl-L-methionine</keyword>
<evidence type="ECO:0000313" key="15">
    <source>
        <dbReference type="Proteomes" id="UP000003937"/>
    </source>
</evidence>
<dbReference type="InterPro" id="IPR029063">
    <property type="entry name" value="SAM-dependent_MTases_sf"/>
</dbReference>
<feature type="active site" description="Proton acceptor" evidence="11 12">
    <location>
        <position position="164"/>
    </location>
</feature>
<dbReference type="PANTHER" id="PTHR10920">
    <property type="entry name" value="RIBOSOMAL RNA METHYLTRANSFERASE"/>
    <property type="match status" value="1"/>
</dbReference>
<accession>J7GWN2</accession>
<dbReference type="Proteomes" id="UP000003937">
    <property type="component" value="Chromosome"/>
</dbReference>
<evidence type="ECO:0000256" key="1">
    <source>
        <dbReference type="ARBA" id="ARBA00022552"/>
    </source>
</evidence>
<reference evidence="14 15" key="1">
    <citation type="journal article" date="2012" name="Mol. Biol. Evol.">
        <title>Genome reduction and co-evolution between the primary and secondary bacterial symbionts of psyllids.</title>
        <authorList>
            <person name="Sloan D.B."/>
            <person name="Moran N.A."/>
        </authorList>
    </citation>
    <scope>NUCLEOTIDE SEQUENCE [LARGE SCALE GENOMIC DNA]</scope>
    <source>
        <strain evidence="14">Hcub_S</strain>
    </source>
</reference>
<dbReference type="EMBL" id="CP003547">
    <property type="protein sequence ID" value="AFP85871.1"/>
    <property type="molecule type" value="Genomic_DNA"/>
</dbReference>
<dbReference type="GO" id="GO:0005737">
    <property type="term" value="C:cytoplasm"/>
    <property type="evidence" value="ECO:0007669"/>
    <property type="project" value="UniProtKB-SubCell"/>
</dbReference>
<dbReference type="HAMAP" id="MF_01547">
    <property type="entry name" value="RNA_methyltr_E"/>
    <property type="match status" value="1"/>
</dbReference>
<evidence type="ECO:0000256" key="2">
    <source>
        <dbReference type="ARBA" id="ARBA00022603"/>
    </source>
</evidence>
<keyword evidence="15" id="KW-1185">Reference proteome</keyword>
<dbReference type="HOGENOM" id="CLU_009422_4_0_6"/>
<dbReference type="EC" id="2.1.1.166" evidence="6 11"/>
<keyword evidence="3 11" id="KW-0808">Transferase</keyword>
<dbReference type="Pfam" id="PF01728">
    <property type="entry name" value="FtsJ"/>
    <property type="match status" value="1"/>
</dbReference>
<evidence type="ECO:0000256" key="11">
    <source>
        <dbReference type="HAMAP-Rule" id="MF_01547"/>
    </source>
</evidence>
<evidence type="ECO:0000256" key="4">
    <source>
        <dbReference type="ARBA" id="ARBA00022691"/>
    </source>
</evidence>
<comment type="subcellular location">
    <subcellularLocation>
        <location evidence="11">Cytoplasm</location>
    </subcellularLocation>
</comment>
<feature type="binding site" evidence="11">
    <location>
        <position position="124"/>
    </location>
    <ligand>
        <name>S-adenosyl-L-methionine</name>
        <dbReference type="ChEBI" id="CHEBI:59789"/>
    </ligand>
</feature>
<evidence type="ECO:0000256" key="8">
    <source>
        <dbReference type="ARBA" id="ARBA00041995"/>
    </source>
</evidence>
<dbReference type="FunFam" id="3.40.50.150:FF:000005">
    <property type="entry name" value="Ribosomal RNA large subunit methyltransferase E"/>
    <property type="match status" value="1"/>
</dbReference>
<feature type="binding site" evidence="11">
    <location>
        <position position="65"/>
    </location>
    <ligand>
        <name>S-adenosyl-L-methionine</name>
        <dbReference type="ChEBI" id="CHEBI:59789"/>
    </ligand>
</feature>
<evidence type="ECO:0000256" key="5">
    <source>
        <dbReference type="ARBA" id="ARBA00037569"/>
    </source>
</evidence>
<protein>
    <recommendedName>
        <fullName evidence="7 11">Ribosomal RNA large subunit methyltransferase E</fullName>
        <ecNumber evidence="6 11">2.1.1.166</ecNumber>
    </recommendedName>
    <alternativeName>
        <fullName evidence="9 11">23S rRNA Um2552 methyltransferase</fullName>
    </alternativeName>
    <alternativeName>
        <fullName evidence="8 11">rRNA (uridine-2'-O-)-methyltransferase</fullName>
    </alternativeName>
</protein>
<comment type="similarity">
    <text evidence="11">Belongs to the class I-like SAM-binding methyltransferase superfamily. RNA methyltransferase RlmE family.</text>
</comment>
<evidence type="ECO:0000256" key="3">
    <source>
        <dbReference type="ARBA" id="ARBA00022679"/>
    </source>
</evidence>
<dbReference type="NCBIfam" id="NF008390">
    <property type="entry name" value="PRK11188.1"/>
    <property type="match status" value="1"/>
</dbReference>
<dbReference type="Gene3D" id="3.40.50.150">
    <property type="entry name" value="Vaccinia Virus protein VP39"/>
    <property type="match status" value="1"/>
</dbReference>
<dbReference type="SUPFAM" id="SSF53335">
    <property type="entry name" value="S-adenosyl-L-methionine-dependent methyltransferases"/>
    <property type="match status" value="1"/>
</dbReference>
<keyword evidence="1 11" id="KW-0698">rRNA processing</keyword>
<keyword evidence="2 11" id="KW-0489">Methyltransferase</keyword>
<dbReference type="KEGG" id="sehc:A35E_00586"/>
<comment type="catalytic activity">
    <reaction evidence="10 11">
        <text>uridine(2552) in 23S rRNA + S-adenosyl-L-methionine = 2'-O-methyluridine(2552) in 23S rRNA + S-adenosyl-L-homocysteine + H(+)</text>
        <dbReference type="Rhea" id="RHEA:42720"/>
        <dbReference type="Rhea" id="RHEA-COMP:10202"/>
        <dbReference type="Rhea" id="RHEA-COMP:10203"/>
        <dbReference type="ChEBI" id="CHEBI:15378"/>
        <dbReference type="ChEBI" id="CHEBI:57856"/>
        <dbReference type="ChEBI" id="CHEBI:59789"/>
        <dbReference type="ChEBI" id="CHEBI:65315"/>
        <dbReference type="ChEBI" id="CHEBI:74478"/>
        <dbReference type="EC" id="2.1.1.166"/>
    </reaction>
</comment>
<dbReference type="PIRSF" id="PIRSF005461">
    <property type="entry name" value="23S_rRNA_mtase"/>
    <property type="match status" value="1"/>
</dbReference>
<dbReference type="OrthoDB" id="9790080at2"/>
<evidence type="ECO:0000256" key="7">
    <source>
        <dbReference type="ARBA" id="ARBA00041129"/>
    </source>
</evidence>
<dbReference type="STRING" id="134287.A35E_00586"/>
<gene>
    <name evidence="11" type="primary">rlmE</name>
    <name evidence="11" type="synonym">ftsJ</name>
    <name evidence="11" type="synonym">rrmJ</name>
    <name evidence="14" type="ORF">A35E_00586</name>
</gene>
<sequence>MTTKKRSASSTSWLREHFSDKYVQQAQIKGIRSRAWFKLAEIQQKYKLLRPGMTVIELGTAPGGWAQYITKQIGKTGRIIACDILAMNPIVGVEFLQGDFCEPFTLQSLLQRLEQKKAQIVLSDMAPNMSGIPAIDIPKSIHLVRLVLDMCKDILSPGGGMLVKVFQGEGFDKYLRDIHSLFTKVKIHKPNSSRARSREVYIVATGRKV</sequence>
<organism evidence="14 15">
    <name type="scientific">secondary endosymbiont of Heteropsylla cubana</name>
    <dbReference type="NCBI Taxonomy" id="134287"/>
    <lineage>
        <taxon>Bacteria</taxon>
        <taxon>Pseudomonadati</taxon>
        <taxon>Pseudomonadota</taxon>
        <taxon>Gammaproteobacteria</taxon>
        <taxon>Enterobacterales</taxon>
        <taxon>Enterobacteriaceae</taxon>
        <taxon>aphid secondary symbionts</taxon>
    </lineage>
</organism>
<dbReference type="AlphaFoldDB" id="J7GWN2"/>
<evidence type="ECO:0000313" key="14">
    <source>
        <dbReference type="EMBL" id="AFP85871.1"/>
    </source>
</evidence>
<dbReference type="InterPro" id="IPR050082">
    <property type="entry name" value="RNA_methyltr_RlmE"/>
</dbReference>
<feature type="binding site" evidence="11">
    <location>
        <position position="63"/>
    </location>
    <ligand>
        <name>S-adenosyl-L-methionine</name>
        <dbReference type="ChEBI" id="CHEBI:59789"/>
    </ligand>
</feature>
<dbReference type="PANTHER" id="PTHR10920:SF18">
    <property type="entry name" value="RRNA METHYLTRANSFERASE 2, MITOCHONDRIAL"/>
    <property type="match status" value="1"/>
</dbReference>
<evidence type="ECO:0000259" key="13">
    <source>
        <dbReference type="Pfam" id="PF01728"/>
    </source>
</evidence>
<evidence type="ECO:0000256" key="9">
    <source>
        <dbReference type="ARBA" id="ARBA00042745"/>
    </source>
</evidence>
<feature type="domain" description="Ribosomal RNA methyltransferase FtsJ" evidence="13">
    <location>
        <begin position="32"/>
        <end position="207"/>
    </location>
</feature>
<feature type="binding site" evidence="11">
    <location>
        <position position="83"/>
    </location>
    <ligand>
        <name>S-adenosyl-L-methionine</name>
        <dbReference type="ChEBI" id="CHEBI:59789"/>
    </ligand>
</feature>
<dbReference type="CDD" id="cd02440">
    <property type="entry name" value="AdoMet_MTases"/>
    <property type="match status" value="1"/>
</dbReference>
<evidence type="ECO:0000256" key="12">
    <source>
        <dbReference type="PIRSR" id="PIRSR005461-1"/>
    </source>
</evidence>
<name>J7GWN2_9ENTR</name>
<dbReference type="GO" id="GO:0008650">
    <property type="term" value="F:rRNA (uridine-2'-O-)-methyltransferase activity"/>
    <property type="evidence" value="ECO:0007669"/>
    <property type="project" value="UniProtKB-UniRule"/>
</dbReference>
<comment type="function">
    <text evidence="5 11">Specifically methylates the uridine in position 2552 of 23S rRNA at the 2'-O position of the ribose in the fully assembled 50S ribosomal subunit.</text>
</comment>
<dbReference type="InterPro" id="IPR015507">
    <property type="entry name" value="rRNA-MeTfrase_E"/>
</dbReference>
<evidence type="ECO:0000256" key="6">
    <source>
        <dbReference type="ARBA" id="ARBA00038861"/>
    </source>
</evidence>
<keyword evidence="11" id="KW-0963">Cytoplasm</keyword>
<evidence type="ECO:0000256" key="10">
    <source>
        <dbReference type="ARBA" id="ARBA00048970"/>
    </source>
</evidence>
<proteinExistence type="inferred from homology"/>
<feature type="binding site" evidence="11">
    <location>
        <position position="99"/>
    </location>
    <ligand>
        <name>S-adenosyl-L-methionine</name>
        <dbReference type="ChEBI" id="CHEBI:59789"/>
    </ligand>
</feature>